<protein>
    <submittedName>
        <fullName evidence="5">Outer membrane porin, OprD family</fullName>
    </submittedName>
</protein>
<dbReference type="InterPro" id="IPR005318">
    <property type="entry name" value="OM_porin_bac"/>
</dbReference>
<comment type="similarity">
    <text evidence="1">Belongs to the outer membrane porin (Opr) (TC 1.B.25) family.</text>
</comment>
<dbReference type="PANTHER" id="PTHR34596">
    <property type="entry name" value="CHITOPORIN"/>
    <property type="match status" value="1"/>
</dbReference>
<evidence type="ECO:0000313" key="6">
    <source>
        <dbReference type="Proteomes" id="UP000255528"/>
    </source>
</evidence>
<accession>A0A381CA30</accession>
<dbReference type="Proteomes" id="UP000255528">
    <property type="component" value="Unassembled WGS sequence"/>
</dbReference>
<evidence type="ECO:0000256" key="4">
    <source>
        <dbReference type="SAM" id="SignalP"/>
    </source>
</evidence>
<feature type="signal peptide" evidence="4">
    <location>
        <begin position="1"/>
        <end position="25"/>
    </location>
</feature>
<evidence type="ECO:0000256" key="1">
    <source>
        <dbReference type="ARBA" id="ARBA00009075"/>
    </source>
</evidence>
<dbReference type="InterPro" id="IPR023614">
    <property type="entry name" value="Porin_dom_sf"/>
</dbReference>
<reference evidence="5 6" key="1">
    <citation type="submission" date="2018-06" db="EMBL/GenBank/DDBJ databases">
        <authorList>
            <consortium name="Pathogen Informatics"/>
            <person name="Doyle S."/>
        </authorList>
    </citation>
    <scope>NUCLEOTIDE SEQUENCE [LARGE SCALE GENOMIC DNA]</scope>
    <source>
        <strain evidence="5 6">NCTC12119</strain>
    </source>
</reference>
<name>A0A381CA30_9ENTR</name>
<dbReference type="PROSITE" id="PS51257">
    <property type="entry name" value="PROKAR_LIPOPROTEIN"/>
    <property type="match status" value="1"/>
</dbReference>
<dbReference type="Gene3D" id="2.40.160.10">
    <property type="entry name" value="Porin"/>
    <property type="match status" value="1"/>
</dbReference>
<evidence type="ECO:0000256" key="2">
    <source>
        <dbReference type="ARBA" id="ARBA00022448"/>
    </source>
</evidence>
<dbReference type="RefSeq" id="WP_115629977.1">
    <property type="nucleotide sequence ID" value="NZ_UIGI01000001.1"/>
</dbReference>
<keyword evidence="3 4" id="KW-0732">Signal</keyword>
<dbReference type="EMBL" id="UIGI01000001">
    <property type="protein sequence ID" value="SUW64744.1"/>
    <property type="molecule type" value="Genomic_DNA"/>
</dbReference>
<gene>
    <name evidence="5" type="ORF">NCTC12119_03257</name>
</gene>
<dbReference type="AlphaFoldDB" id="A0A381CA30"/>
<proteinExistence type="inferred from homology"/>
<organism evidence="5 6">
    <name type="scientific">Buttiauxella agrestis</name>
    <dbReference type="NCBI Taxonomy" id="82977"/>
    <lineage>
        <taxon>Bacteria</taxon>
        <taxon>Pseudomonadati</taxon>
        <taxon>Pseudomonadota</taxon>
        <taxon>Gammaproteobacteria</taxon>
        <taxon>Enterobacterales</taxon>
        <taxon>Enterobacteriaceae</taxon>
        <taxon>Buttiauxella</taxon>
    </lineage>
</organism>
<dbReference type="GO" id="GO:0016020">
    <property type="term" value="C:membrane"/>
    <property type="evidence" value="ECO:0007669"/>
    <property type="project" value="InterPro"/>
</dbReference>
<sequence length="441" mass="49953">MLLHHKSIPLVILTAGCCFMPLAEAMDYSTGGFLEDSHLDLILQNVWMVNTTDQLADQGVGDQNAWAQSLHLNWQSGWLWDTVGVDASWYGVEKLYANDAFYGRDLVRDNNGHAEGFNKLGQIYGKGRWGDKAQHLSLWAGWKEMYKFGTLTSSRSRATPSTWEGISSEAVWDEVTLRGAIVTRFSERDEPEKRRFTTLVSNQQIDYIGTGDVSWSPNKGTKISYVVGEAKDYLLRQGLEANATWPINDKLNLLTRGVFYYNRGLSSWEQTRAFNHDAKHFYAQVGYQYGASESGIGWSKTQASLDNGLGYFYWHFGKNTRGAFNSPADGEGNDYINDGEQMVYLYSKYKFSPELVVGVYGNYGYGMEYQDVALKEWEYGGYFLWSPAQIKGFTVFAGVGPSYSWKLTSKKTPSLSDDKRTFHRAKGVGSALRFEYQFNLF</sequence>
<keyword evidence="2" id="KW-0813">Transport</keyword>
<dbReference type="GO" id="GO:0015288">
    <property type="term" value="F:porin activity"/>
    <property type="evidence" value="ECO:0007669"/>
    <property type="project" value="TreeGrafter"/>
</dbReference>
<feature type="chain" id="PRO_5016781237" evidence="4">
    <location>
        <begin position="26"/>
        <end position="441"/>
    </location>
</feature>
<evidence type="ECO:0000313" key="5">
    <source>
        <dbReference type="EMBL" id="SUW64744.1"/>
    </source>
</evidence>
<dbReference type="Pfam" id="PF03573">
    <property type="entry name" value="OprD"/>
    <property type="match status" value="1"/>
</dbReference>
<evidence type="ECO:0000256" key="3">
    <source>
        <dbReference type="ARBA" id="ARBA00022729"/>
    </source>
</evidence>
<dbReference type="PANTHER" id="PTHR34596:SF2">
    <property type="entry name" value="CHITOPORIN"/>
    <property type="match status" value="1"/>
</dbReference>